<evidence type="ECO:0000313" key="5">
    <source>
        <dbReference type="EMBL" id="MBK0402438.1"/>
    </source>
</evidence>
<dbReference type="SUPFAM" id="SSF53720">
    <property type="entry name" value="ALDH-like"/>
    <property type="match status" value="1"/>
</dbReference>
<feature type="domain" description="Aldehyde dehydrogenase" evidence="4">
    <location>
        <begin position="3"/>
        <end position="451"/>
    </location>
</feature>
<evidence type="ECO:0000256" key="1">
    <source>
        <dbReference type="ARBA" id="ARBA00009986"/>
    </source>
</evidence>
<dbReference type="PANTHER" id="PTHR43217:SF1">
    <property type="entry name" value="SUCCINATE SEMIALDEHYDE DEHYDROGENASE [NAD(P)+] SAD"/>
    <property type="match status" value="1"/>
</dbReference>
<dbReference type="InterPro" id="IPR016161">
    <property type="entry name" value="Ald_DH/histidinol_DH"/>
</dbReference>
<reference evidence="5 6" key="1">
    <citation type="submission" date="2020-12" db="EMBL/GenBank/DDBJ databases">
        <title>Bacterial novel species Adhaeribacter sp. BT258 isolated from soil.</title>
        <authorList>
            <person name="Jung H.-Y."/>
        </authorList>
    </citation>
    <scope>NUCLEOTIDE SEQUENCE [LARGE SCALE GENOMIC DNA]</scope>
    <source>
        <strain evidence="5 6">BT258</strain>
    </source>
</reference>
<dbReference type="EMBL" id="JAEHFX010000002">
    <property type="protein sequence ID" value="MBK0402438.1"/>
    <property type="molecule type" value="Genomic_DNA"/>
</dbReference>
<gene>
    <name evidence="5" type="ORF">I5M27_05540</name>
</gene>
<organism evidence="5 6">
    <name type="scientific">Adhaeribacter terrigena</name>
    <dbReference type="NCBI Taxonomy" id="2793070"/>
    <lineage>
        <taxon>Bacteria</taxon>
        <taxon>Pseudomonadati</taxon>
        <taxon>Bacteroidota</taxon>
        <taxon>Cytophagia</taxon>
        <taxon>Cytophagales</taxon>
        <taxon>Hymenobacteraceae</taxon>
        <taxon>Adhaeribacter</taxon>
    </lineage>
</organism>
<proteinExistence type="inferred from homology"/>
<dbReference type="Gene3D" id="3.40.309.10">
    <property type="entry name" value="Aldehyde Dehydrogenase, Chain A, domain 2"/>
    <property type="match status" value="1"/>
</dbReference>
<dbReference type="RefSeq" id="WP_200505183.1">
    <property type="nucleotide sequence ID" value="NZ_JAEHFX010000002.1"/>
</dbReference>
<dbReference type="CDD" id="cd07100">
    <property type="entry name" value="ALDH_SSADH1_GabD1"/>
    <property type="match status" value="1"/>
</dbReference>
<accession>A0ABS1C1E5</accession>
<keyword evidence="3" id="KW-0560">Oxidoreductase</keyword>
<evidence type="ECO:0000259" key="4">
    <source>
        <dbReference type="Pfam" id="PF00171"/>
    </source>
</evidence>
<sequence length="454" mass="49354">MAIQSLNPATGKVEKTFEPHTAAEIEKLLQQGEKTFQQWRKTNFTHRAELMRFCVGELSGNTEKYAQIITLEMGKPIQEARAEVKKCAAACEYYAAHAEAFLADEQIKTGATRSYIAYDPLGIILAVMPWNFPFWQVFRFAAPAIMAGNVGILKHASNVPQCALAIEEIFLKAGFPKGVFQTVLVESDGVDPLIKDDRVKAVTLTGSEGAGAHVASVAGKEIKKTVLELGGSDAFVVLKDADLETAAETAVKSRMINTGQSCIAAKRFIVEKPVAEEFIQKMKTKMAALKTGDPASEDIQYGPLARKDLAETLADQVKRSVAAGAEIVLEGGQKDKETAYFQPMILHKVKPGMPAFDEELFGPVAAVIVASDEEEALLLANNSRFGLGGSIWTQDHAKGQKLARQMESGAVFINALVASHPEMPFGGIKKSGYGRELSYIGIREFVNQKTIWLA</sequence>
<dbReference type="PANTHER" id="PTHR43217">
    <property type="entry name" value="SUCCINATE SEMIALDEHYDE DEHYDROGENASE [NAD(P)+] SAD"/>
    <property type="match status" value="1"/>
</dbReference>
<dbReference type="Gene3D" id="3.40.605.10">
    <property type="entry name" value="Aldehyde Dehydrogenase, Chain A, domain 1"/>
    <property type="match status" value="1"/>
</dbReference>
<evidence type="ECO:0000256" key="3">
    <source>
        <dbReference type="ARBA" id="ARBA00023002"/>
    </source>
</evidence>
<evidence type="ECO:0000313" key="6">
    <source>
        <dbReference type="Proteomes" id="UP000644147"/>
    </source>
</evidence>
<dbReference type="InterPro" id="IPR015590">
    <property type="entry name" value="Aldehyde_DH_dom"/>
</dbReference>
<dbReference type="Proteomes" id="UP000644147">
    <property type="component" value="Unassembled WGS sequence"/>
</dbReference>
<keyword evidence="6" id="KW-1185">Reference proteome</keyword>
<dbReference type="InterPro" id="IPR044148">
    <property type="entry name" value="ALDH_GabD1-like"/>
</dbReference>
<dbReference type="InterPro" id="IPR016162">
    <property type="entry name" value="Ald_DH_N"/>
</dbReference>
<dbReference type="Pfam" id="PF00171">
    <property type="entry name" value="Aldedh"/>
    <property type="match status" value="1"/>
</dbReference>
<evidence type="ECO:0000256" key="2">
    <source>
        <dbReference type="ARBA" id="ARBA00022857"/>
    </source>
</evidence>
<comment type="caution">
    <text evidence="5">The sequence shown here is derived from an EMBL/GenBank/DDBJ whole genome shotgun (WGS) entry which is preliminary data.</text>
</comment>
<dbReference type="InterPro" id="IPR016163">
    <property type="entry name" value="Ald_DH_C"/>
</dbReference>
<comment type="similarity">
    <text evidence="1">Belongs to the aldehyde dehydrogenase family.</text>
</comment>
<name>A0ABS1C1E5_9BACT</name>
<protein>
    <submittedName>
        <fullName evidence="5">NAD-dependent succinate-semialdehyde dehydrogenase</fullName>
    </submittedName>
</protein>
<dbReference type="InterPro" id="IPR047110">
    <property type="entry name" value="GABD/Sad-like"/>
</dbReference>
<keyword evidence="2" id="KW-0521">NADP</keyword>